<accession>A0ABP6JTZ8</accession>
<sequence>MARLLRPPRSSLSGGPVQLRTKGRAPHHFVRADLADRGSRPRPGGAARLRPVQVRAQQAGPTSPFRSLRLSSPNGQEKTITFSRDAEGAPRYRRWKLRSTDESETGSNAGANLQLARYDDNGMFLDNPIPVSRSTGNVTLGPGLVARGGSASASSLSLNSTSLGGGVGVVAVGNAATVPTGTPTGGGVLTPGTRKWSRRGSAHSSRTRETRSLSR</sequence>
<dbReference type="RefSeq" id="WP_344495374.1">
    <property type="nucleotide sequence ID" value="NZ_BAAAUD010000033.1"/>
</dbReference>
<reference evidence="3" key="1">
    <citation type="journal article" date="2019" name="Int. J. Syst. Evol. Microbiol.">
        <title>The Global Catalogue of Microorganisms (GCM) 10K type strain sequencing project: providing services to taxonomists for standard genome sequencing and annotation.</title>
        <authorList>
            <consortium name="The Broad Institute Genomics Platform"/>
            <consortium name="The Broad Institute Genome Sequencing Center for Infectious Disease"/>
            <person name="Wu L."/>
            <person name="Ma J."/>
        </authorList>
    </citation>
    <scope>NUCLEOTIDE SEQUENCE [LARGE SCALE GENOMIC DNA]</scope>
    <source>
        <strain evidence="3">JCM 9088</strain>
    </source>
</reference>
<evidence type="ECO:0000256" key="1">
    <source>
        <dbReference type="SAM" id="MobiDB-lite"/>
    </source>
</evidence>
<feature type="compositionally biased region" description="Basic and acidic residues" evidence="1">
    <location>
        <begin position="30"/>
        <end position="39"/>
    </location>
</feature>
<feature type="compositionally biased region" description="Basic and acidic residues" evidence="1">
    <location>
        <begin position="206"/>
        <end position="215"/>
    </location>
</feature>
<evidence type="ECO:0000313" key="3">
    <source>
        <dbReference type="Proteomes" id="UP001500403"/>
    </source>
</evidence>
<feature type="compositionally biased region" description="Low complexity" evidence="1">
    <location>
        <begin position="41"/>
        <end position="51"/>
    </location>
</feature>
<name>A0ABP6JTZ8_9ACTN</name>
<gene>
    <name evidence="2" type="ORF">GCM10010446_30770</name>
</gene>
<organism evidence="2 3">
    <name type="scientific">Streptomyces enissocaesilis</name>
    <dbReference type="NCBI Taxonomy" id="332589"/>
    <lineage>
        <taxon>Bacteria</taxon>
        <taxon>Bacillati</taxon>
        <taxon>Actinomycetota</taxon>
        <taxon>Actinomycetes</taxon>
        <taxon>Kitasatosporales</taxon>
        <taxon>Streptomycetaceae</taxon>
        <taxon>Streptomyces</taxon>
        <taxon>Streptomyces rochei group</taxon>
    </lineage>
</organism>
<protein>
    <submittedName>
        <fullName evidence="2">Uncharacterized protein</fullName>
    </submittedName>
</protein>
<feature type="region of interest" description="Disordered" evidence="1">
    <location>
        <begin position="181"/>
        <end position="215"/>
    </location>
</feature>
<keyword evidence="3" id="KW-1185">Reference proteome</keyword>
<comment type="caution">
    <text evidence="2">The sequence shown here is derived from an EMBL/GenBank/DDBJ whole genome shotgun (WGS) entry which is preliminary data.</text>
</comment>
<evidence type="ECO:0000313" key="2">
    <source>
        <dbReference type="EMBL" id="GAA2943336.1"/>
    </source>
</evidence>
<feature type="compositionally biased region" description="Polar residues" evidence="1">
    <location>
        <begin position="55"/>
        <end position="76"/>
    </location>
</feature>
<feature type="region of interest" description="Disordered" evidence="1">
    <location>
        <begin position="1"/>
        <end position="76"/>
    </location>
</feature>
<dbReference type="Proteomes" id="UP001500403">
    <property type="component" value="Unassembled WGS sequence"/>
</dbReference>
<dbReference type="EMBL" id="BAAAUD010000033">
    <property type="protein sequence ID" value="GAA2943336.1"/>
    <property type="molecule type" value="Genomic_DNA"/>
</dbReference>
<proteinExistence type="predicted"/>